<name>A0ABZ1CCS8_9BACT</name>
<dbReference type="Proteomes" id="UP000738431">
    <property type="component" value="Chromosome"/>
</dbReference>
<accession>A0ABZ1CCS8</accession>
<dbReference type="PANTHER" id="PTHR35811">
    <property type="entry name" value="SLR1870 PROTEIN"/>
    <property type="match status" value="1"/>
</dbReference>
<reference evidence="2 3" key="1">
    <citation type="submission" date="2021-08" db="EMBL/GenBank/DDBJ databases">
        <authorList>
            <person name="Zhang D."/>
            <person name="Zhang A."/>
            <person name="Wang L."/>
        </authorList>
    </citation>
    <scope>NUCLEOTIDE SEQUENCE [LARGE SCALE GENOMIC DNA]</scope>
    <source>
        <strain evidence="2 3">WL0086</strain>
    </source>
</reference>
<keyword evidence="3" id="KW-1185">Reference proteome</keyword>
<reference evidence="2 3" key="2">
    <citation type="submission" date="2023-12" db="EMBL/GenBank/DDBJ databases">
        <title>Description of an unclassified Opitutus bacterium of Verrucomicrobiota.</title>
        <authorList>
            <person name="Zhang D.-F."/>
        </authorList>
    </citation>
    <scope>NUCLEOTIDE SEQUENCE [LARGE SCALE GENOMIC DNA]</scope>
    <source>
        <strain evidence="2 3">WL0086</strain>
    </source>
</reference>
<dbReference type="Gene3D" id="3.30.420.610">
    <property type="entry name" value="LOTUS domain-like"/>
    <property type="match status" value="1"/>
</dbReference>
<organism evidence="2 3">
    <name type="scientific">Actomonas aquatica</name>
    <dbReference type="NCBI Taxonomy" id="2866162"/>
    <lineage>
        <taxon>Bacteria</taxon>
        <taxon>Pseudomonadati</taxon>
        <taxon>Verrucomicrobiota</taxon>
        <taxon>Opitutia</taxon>
        <taxon>Opitutales</taxon>
        <taxon>Opitutaceae</taxon>
        <taxon>Actomonas</taxon>
    </lineage>
</organism>
<dbReference type="EMBL" id="CP139781">
    <property type="protein sequence ID" value="WRQ88419.1"/>
    <property type="molecule type" value="Genomic_DNA"/>
</dbReference>
<dbReference type="PANTHER" id="PTHR35811:SF1">
    <property type="entry name" value="HTH OST-TYPE DOMAIN-CONTAINING PROTEIN"/>
    <property type="match status" value="1"/>
</dbReference>
<evidence type="ECO:0000259" key="1">
    <source>
        <dbReference type="PROSITE" id="PS51644"/>
    </source>
</evidence>
<dbReference type="InterPro" id="IPR025605">
    <property type="entry name" value="OST-HTH/LOTUS_dom"/>
</dbReference>
<dbReference type="PROSITE" id="PS51644">
    <property type="entry name" value="HTH_OST"/>
    <property type="match status" value="1"/>
</dbReference>
<dbReference type="Gene3D" id="3.40.50.1010">
    <property type="entry name" value="5'-nuclease"/>
    <property type="match status" value="1"/>
</dbReference>
<dbReference type="Pfam" id="PF01936">
    <property type="entry name" value="NYN"/>
    <property type="match status" value="1"/>
</dbReference>
<feature type="domain" description="HTH OST-type" evidence="1">
    <location>
        <begin position="166"/>
        <end position="242"/>
    </location>
</feature>
<gene>
    <name evidence="2" type="ORF">K1X11_003320</name>
</gene>
<evidence type="ECO:0000313" key="3">
    <source>
        <dbReference type="Proteomes" id="UP000738431"/>
    </source>
</evidence>
<dbReference type="Pfam" id="PF12872">
    <property type="entry name" value="OST-HTH"/>
    <property type="match status" value="1"/>
</dbReference>
<protein>
    <submittedName>
        <fullName evidence="2">NYN domain-containing protein</fullName>
    </submittedName>
</protein>
<dbReference type="CDD" id="cd10146">
    <property type="entry name" value="LabA_like_C"/>
    <property type="match status" value="1"/>
</dbReference>
<dbReference type="CDD" id="cd11297">
    <property type="entry name" value="PIN_LabA-like_N_1"/>
    <property type="match status" value="1"/>
</dbReference>
<sequence>MPLPAPSANIALFIDADNAPAAKINFIIGELASYGVVNIRRAYGNWKKPELAGWESVLHDKAIRPIQQFDLIKGKNAADMALLIDAMDTLYTKNAEVFCIVSSDSDFTPLVTRLRAEGKTVIGFGTKKAAEPFANSCSKFLYLDEEPASKDEKPPRAKRPGKELKGDTKLMNTLRTAVRSAMGESDWANLAVVGTHIANQGSFDPRNHGYSKLSDLLKAIDVFETKYVKDDNGGTHFVRLRSKG</sequence>
<proteinExistence type="predicted"/>
<evidence type="ECO:0000313" key="2">
    <source>
        <dbReference type="EMBL" id="WRQ88419.1"/>
    </source>
</evidence>
<dbReference type="RefSeq" id="WP_221032533.1">
    <property type="nucleotide sequence ID" value="NZ_CP139781.1"/>
</dbReference>
<dbReference type="InterPro" id="IPR041966">
    <property type="entry name" value="LOTUS-like"/>
</dbReference>
<dbReference type="InterPro" id="IPR021139">
    <property type="entry name" value="NYN"/>
</dbReference>